<feature type="compositionally biased region" description="Polar residues" evidence="1">
    <location>
        <begin position="273"/>
        <end position="283"/>
    </location>
</feature>
<feature type="compositionally biased region" description="Basic and acidic residues" evidence="1">
    <location>
        <begin position="284"/>
        <end position="302"/>
    </location>
</feature>
<feature type="region of interest" description="Disordered" evidence="1">
    <location>
        <begin position="189"/>
        <end position="478"/>
    </location>
</feature>
<feature type="compositionally biased region" description="Polar residues" evidence="1">
    <location>
        <begin position="203"/>
        <end position="217"/>
    </location>
</feature>
<accession>A0A9P1N082</accession>
<feature type="compositionally biased region" description="Polar residues" evidence="1">
    <location>
        <begin position="466"/>
        <end position="478"/>
    </location>
</feature>
<feature type="compositionally biased region" description="Basic and acidic residues" evidence="1">
    <location>
        <begin position="189"/>
        <end position="199"/>
    </location>
</feature>
<sequence>MFVRSDDFKLSKEQTEKCLALDGVHFFEKREEPQGNELKEWVQRKIARAKAIEQLGSVVNLENKQFEGEVAHNFMRHIREIATFDLHCNEPFHMGNKKNQAWTAIETSLNAKCKVIRFITLRNSREVSMVFKLENSVTMSVESGLKFVNMKKFEDDVRQFFLGPFHLYDFITKTIWAHIDEYAAIPREEKPVEKSEEVHSGAANKTPSVENRSNSGSHRGGREQQRGRQPTRGQDRHYPSNSGRHRPENNHFKGSSQDIRKAENLQKPPVGRQENNNFKSSSQDIRKAENAGKAENNPKEASEYTQTPKVAENLPKPPVGQQIFNNSSQDVRKAENSGKAENIPKPSVEASESTPAPQVAENLQKHPSESTQTPKVAENLQENNNFKSSSQDVRKSSVEASESIPTSQVAENAGKAAQIEVPDAAQVKTSEKAPQVETPADVNQNKENNRKVGGSFGAKKPDLTPSVATLMSSFEESS</sequence>
<keyword evidence="3" id="KW-1185">Reference proteome</keyword>
<feature type="compositionally biased region" description="Polar residues" evidence="1">
    <location>
        <begin position="398"/>
        <end position="410"/>
    </location>
</feature>
<name>A0A9P1N082_9PELO</name>
<gene>
    <name evidence="2" type="ORF">CAMP_LOCUS9346</name>
</gene>
<proteinExistence type="predicted"/>
<dbReference type="EMBL" id="CANHGI010000003">
    <property type="protein sequence ID" value="CAI5446709.1"/>
    <property type="molecule type" value="Genomic_DNA"/>
</dbReference>
<comment type="caution">
    <text evidence="2">The sequence shown here is derived from an EMBL/GenBank/DDBJ whole genome shotgun (WGS) entry which is preliminary data.</text>
</comment>
<organism evidence="2 3">
    <name type="scientific">Caenorhabditis angaria</name>
    <dbReference type="NCBI Taxonomy" id="860376"/>
    <lineage>
        <taxon>Eukaryota</taxon>
        <taxon>Metazoa</taxon>
        <taxon>Ecdysozoa</taxon>
        <taxon>Nematoda</taxon>
        <taxon>Chromadorea</taxon>
        <taxon>Rhabditida</taxon>
        <taxon>Rhabditina</taxon>
        <taxon>Rhabditomorpha</taxon>
        <taxon>Rhabditoidea</taxon>
        <taxon>Rhabditidae</taxon>
        <taxon>Peloderinae</taxon>
        <taxon>Caenorhabditis</taxon>
    </lineage>
</organism>
<dbReference type="Proteomes" id="UP001152747">
    <property type="component" value="Unassembled WGS sequence"/>
</dbReference>
<protein>
    <submittedName>
        <fullName evidence="2">Uncharacterized protein</fullName>
    </submittedName>
</protein>
<reference evidence="2" key="1">
    <citation type="submission" date="2022-11" db="EMBL/GenBank/DDBJ databases">
        <authorList>
            <person name="Kikuchi T."/>
        </authorList>
    </citation>
    <scope>NUCLEOTIDE SEQUENCE</scope>
    <source>
        <strain evidence="2">PS1010</strain>
    </source>
</reference>
<evidence type="ECO:0000313" key="2">
    <source>
        <dbReference type="EMBL" id="CAI5446709.1"/>
    </source>
</evidence>
<dbReference type="AlphaFoldDB" id="A0A9P1N082"/>
<feature type="compositionally biased region" description="Polar residues" evidence="1">
    <location>
        <begin position="369"/>
        <end position="391"/>
    </location>
</feature>
<evidence type="ECO:0000256" key="1">
    <source>
        <dbReference type="SAM" id="MobiDB-lite"/>
    </source>
</evidence>
<evidence type="ECO:0000313" key="3">
    <source>
        <dbReference type="Proteomes" id="UP001152747"/>
    </source>
</evidence>